<dbReference type="GO" id="GO:0050661">
    <property type="term" value="F:NADP binding"/>
    <property type="evidence" value="ECO:0007669"/>
    <property type="project" value="UniProtKB-UniRule"/>
</dbReference>
<feature type="binding site" evidence="7">
    <location>
        <position position="352"/>
    </location>
    <ligand>
        <name>substrate</name>
    </ligand>
</feature>
<keyword evidence="6 7" id="KW-0119">Carbohydrate metabolism</keyword>
<gene>
    <name evidence="7" type="primary">zwf</name>
    <name evidence="10" type="ORF">CLV84_0590</name>
</gene>
<evidence type="ECO:0000256" key="4">
    <source>
        <dbReference type="ARBA" id="ARBA00022857"/>
    </source>
</evidence>
<dbReference type="PANTHER" id="PTHR23429:SF0">
    <property type="entry name" value="GLUCOSE-6-PHOSPHATE 1-DEHYDROGENASE"/>
    <property type="match status" value="1"/>
</dbReference>
<dbReference type="PIRSF" id="PIRSF000110">
    <property type="entry name" value="G6PD"/>
    <property type="match status" value="1"/>
</dbReference>
<comment type="caution">
    <text evidence="10">The sequence shown here is derived from an EMBL/GenBank/DDBJ whole genome shotgun (WGS) entry which is preliminary data.</text>
</comment>
<protein>
    <recommendedName>
        <fullName evidence="7">Glucose-6-phosphate 1-dehydrogenase</fullName>
        <shortName evidence="7">G6PD</shortName>
        <ecNumber evidence="7">1.1.1.49</ecNumber>
    </recommendedName>
</protein>
<dbReference type="OrthoDB" id="9802739at2"/>
<dbReference type="GO" id="GO:0009051">
    <property type="term" value="P:pentose-phosphate shunt, oxidative branch"/>
    <property type="evidence" value="ECO:0007669"/>
    <property type="project" value="TreeGrafter"/>
</dbReference>
<keyword evidence="5 7" id="KW-0560">Oxidoreductase</keyword>
<evidence type="ECO:0000313" key="11">
    <source>
        <dbReference type="Proteomes" id="UP000237662"/>
    </source>
</evidence>
<dbReference type="RefSeq" id="WP_104418240.1">
    <property type="nucleotide sequence ID" value="NZ_PTJC01000005.1"/>
</dbReference>
<dbReference type="Pfam" id="PF02781">
    <property type="entry name" value="G6PD_C"/>
    <property type="match status" value="1"/>
</dbReference>
<keyword evidence="4 7" id="KW-0521">NADP</keyword>
<dbReference type="InterPro" id="IPR022674">
    <property type="entry name" value="G6P_DH_NAD-bd"/>
</dbReference>
<accession>A0A2S6I829</accession>
<reference evidence="10 11" key="1">
    <citation type="submission" date="2018-02" db="EMBL/GenBank/DDBJ databases">
        <title>Genomic Encyclopedia of Archaeal and Bacterial Type Strains, Phase II (KMG-II): from individual species to whole genera.</title>
        <authorList>
            <person name="Goeker M."/>
        </authorList>
    </citation>
    <scope>NUCLEOTIDE SEQUENCE [LARGE SCALE GENOMIC DNA]</scope>
    <source>
        <strain evidence="10 11">DSM 29526</strain>
    </source>
</reference>
<dbReference type="InterPro" id="IPR036291">
    <property type="entry name" value="NAD(P)-bd_dom_sf"/>
</dbReference>
<dbReference type="Proteomes" id="UP000237662">
    <property type="component" value="Unassembled WGS sequence"/>
</dbReference>
<comment type="catalytic activity">
    <reaction evidence="7">
        <text>D-glucose 6-phosphate + NADP(+) = 6-phospho-D-glucono-1,5-lactone + NADPH + H(+)</text>
        <dbReference type="Rhea" id="RHEA:15841"/>
        <dbReference type="ChEBI" id="CHEBI:15378"/>
        <dbReference type="ChEBI" id="CHEBI:57783"/>
        <dbReference type="ChEBI" id="CHEBI:57955"/>
        <dbReference type="ChEBI" id="CHEBI:58349"/>
        <dbReference type="ChEBI" id="CHEBI:61548"/>
        <dbReference type="EC" id="1.1.1.49"/>
    </reaction>
</comment>
<organism evidence="10 11">
    <name type="scientific">Neolewinella xylanilytica</name>
    <dbReference type="NCBI Taxonomy" id="1514080"/>
    <lineage>
        <taxon>Bacteria</taxon>
        <taxon>Pseudomonadati</taxon>
        <taxon>Bacteroidota</taxon>
        <taxon>Saprospiria</taxon>
        <taxon>Saprospirales</taxon>
        <taxon>Lewinellaceae</taxon>
        <taxon>Neolewinella</taxon>
    </lineage>
</organism>
<dbReference type="InterPro" id="IPR019796">
    <property type="entry name" value="G6P_DH_AS"/>
</dbReference>
<evidence type="ECO:0000256" key="7">
    <source>
        <dbReference type="HAMAP-Rule" id="MF_00966"/>
    </source>
</evidence>
<feature type="binding site" evidence="7">
    <location>
        <position position="242"/>
    </location>
    <ligand>
        <name>substrate</name>
    </ligand>
</feature>
<dbReference type="Gene3D" id="3.40.50.720">
    <property type="entry name" value="NAD(P)-binding Rossmann-like Domain"/>
    <property type="match status" value="1"/>
</dbReference>
<feature type="binding site" evidence="7">
    <location>
        <position position="189"/>
    </location>
    <ligand>
        <name>substrate</name>
    </ligand>
</feature>
<dbReference type="GO" id="GO:0005829">
    <property type="term" value="C:cytosol"/>
    <property type="evidence" value="ECO:0007669"/>
    <property type="project" value="TreeGrafter"/>
</dbReference>
<dbReference type="PROSITE" id="PS00069">
    <property type="entry name" value="G6P_DEHYDROGENASE"/>
    <property type="match status" value="1"/>
</dbReference>
<dbReference type="NCBIfam" id="TIGR00871">
    <property type="entry name" value="zwf"/>
    <property type="match status" value="1"/>
</dbReference>
<evidence type="ECO:0000259" key="9">
    <source>
        <dbReference type="Pfam" id="PF02781"/>
    </source>
</evidence>
<feature type="binding site" evidence="7">
    <location>
        <position position="347"/>
    </location>
    <ligand>
        <name>substrate</name>
    </ligand>
</feature>
<feature type="domain" description="Glucose-6-phosphate dehydrogenase NAD-binding" evidence="8">
    <location>
        <begin position="11"/>
        <end position="194"/>
    </location>
</feature>
<dbReference type="PANTHER" id="PTHR23429">
    <property type="entry name" value="GLUCOSE-6-PHOSPHATE 1-DEHYDROGENASE G6PD"/>
    <property type="match status" value="1"/>
</dbReference>
<dbReference type="EMBL" id="PTJC01000005">
    <property type="protein sequence ID" value="PPK87642.1"/>
    <property type="molecule type" value="Genomic_DNA"/>
</dbReference>
<dbReference type="GO" id="GO:0006006">
    <property type="term" value="P:glucose metabolic process"/>
    <property type="evidence" value="ECO:0007669"/>
    <property type="project" value="UniProtKB-KW"/>
</dbReference>
<keyword evidence="11" id="KW-1185">Reference proteome</keyword>
<feature type="binding site" evidence="7">
    <location>
        <position position="185"/>
    </location>
    <ligand>
        <name>substrate</name>
    </ligand>
</feature>
<dbReference type="AlphaFoldDB" id="A0A2S6I829"/>
<sequence length="511" mass="58094">MANPIDPHILIIYGASGDLAQRKLIPAVFDLYRGGYLPEKFALLGASRTDYTDEAFREKVLFENEFMQGNGYDEDQLKAFSELLFYQDLKAYDGVEDAKKLKAKLEDLGEQFETGSNYIFYLSTPPKLYSSIPKALAEVGLNKPENGWSRLVVEKPFGYDEKSAKQLNEELQSVFRENDIYRIDHYLGKETVQNLLVTRFANGFFEPLWNRNYIQSVQITAAETVGVGSRGGYYDESGALRDMIQNHLLQVLAHVAMEPPIRADAYSIRGEKMKLFQSLRAITGEQVAQQVVRAQYDAGDTKDGHVEGYREAEGVPDDSMTETYVAMKFFIDNWRWAGVPFFIRTGKCLPLKVTEVVITFKNPPQALFSGYDDYALKCDNQLIMRIQPDEGMALEFGMKVPGEGFRVKNVDMDFFYRDLTTKDVPESYSRLLLDCMKGDPTLYARGDSVEQAWAFVDPILQAWEKNEAPLARYTAGTWGPEEADRLWDGITGASWRNPAESLIDDKHYTKL</sequence>
<dbReference type="InterPro" id="IPR022675">
    <property type="entry name" value="G6P_DH_C"/>
</dbReference>
<comment type="pathway">
    <text evidence="1 7">Carbohydrate degradation; pentose phosphate pathway; D-ribulose 5-phosphate from D-glucose 6-phosphate (oxidative stage): step 1/3.</text>
</comment>
<dbReference type="SUPFAM" id="SSF51735">
    <property type="entry name" value="NAD(P)-binding Rossmann-fold domains"/>
    <property type="match status" value="1"/>
</dbReference>
<keyword evidence="3 7" id="KW-0313">Glucose metabolism</keyword>
<comment type="function">
    <text evidence="7">Catalyzes the oxidation of glucose 6-phosphate to 6-phosphogluconolactone.</text>
</comment>
<feature type="binding site" evidence="7">
    <location>
        <position position="48"/>
    </location>
    <ligand>
        <name>NADP(+)</name>
        <dbReference type="ChEBI" id="CHEBI:58349"/>
    </ligand>
</feature>
<dbReference type="Pfam" id="PF00479">
    <property type="entry name" value="G6PD_N"/>
    <property type="match status" value="1"/>
</dbReference>
<evidence type="ECO:0000259" key="8">
    <source>
        <dbReference type="Pfam" id="PF00479"/>
    </source>
</evidence>
<name>A0A2S6I829_9BACT</name>
<feature type="domain" description="Glucose-6-phosphate dehydrogenase C-terminal" evidence="9">
    <location>
        <begin position="196"/>
        <end position="489"/>
    </location>
</feature>
<dbReference type="PRINTS" id="PR00079">
    <property type="entry name" value="G6PDHDRGNASE"/>
</dbReference>
<dbReference type="UniPathway" id="UPA00115">
    <property type="reaction ID" value="UER00408"/>
</dbReference>
<feature type="binding site" evidence="7">
    <location>
        <position position="223"/>
    </location>
    <ligand>
        <name>substrate</name>
    </ligand>
</feature>
<dbReference type="EC" id="1.1.1.49" evidence="7"/>
<evidence type="ECO:0000313" key="10">
    <source>
        <dbReference type="EMBL" id="PPK87642.1"/>
    </source>
</evidence>
<dbReference type="HAMAP" id="MF_00966">
    <property type="entry name" value="G6PD"/>
    <property type="match status" value="1"/>
</dbReference>
<comment type="caution">
    <text evidence="7">Lacks conserved residue(s) required for the propagation of feature annotation.</text>
</comment>
<dbReference type="Gene3D" id="3.30.360.10">
    <property type="entry name" value="Dihydrodipicolinate Reductase, domain 2"/>
    <property type="match status" value="1"/>
</dbReference>
<evidence type="ECO:0000256" key="6">
    <source>
        <dbReference type="ARBA" id="ARBA00023277"/>
    </source>
</evidence>
<comment type="similarity">
    <text evidence="2 7">Belongs to the glucose-6-phosphate dehydrogenase family.</text>
</comment>
<dbReference type="GO" id="GO:0004345">
    <property type="term" value="F:glucose-6-phosphate dehydrogenase activity"/>
    <property type="evidence" value="ECO:0007669"/>
    <property type="project" value="UniProtKB-UniRule"/>
</dbReference>
<evidence type="ECO:0000256" key="1">
    <source>
        <dbReference type="ARBA" id="ARBA00004937"/>
    </source>
</evidence>
<evidence type="ECO:0000256" key="5">
    <source>
        <dbReference type="ARBA" id="ARBA00023002"/>
    </source>
</evidence>
<evidence type="ECO:0000256" key="3">
    <source>
        <dbReference type="ARBA" id="ARBA00022526"/>
    </source>
</evidence>
<proteinExistence type="inferred from homology"/>
<feature type="binding site" evidence="7">
    <location>
        <position position="155"/>
    </location>
    <ligand>
        <name>NADP(+)</name>
        <dbReference type="ChEBI" id="CHEBI:58349"/>
    </ligand>
</feature>
<dbReference type="SUPFAM" id="SSF55347">
    <property type="entry name" value="Glyceraldehyde-3-phosphate dehydrogenase-like, C-terminal domain"/>
    <property type="match status" value="1"/>
</dbReference>
<dbReference type="InterPro" id="IPR001282">
    <property type="entry name" value="G6P_DH"/>
</dbReference>
<feature type="active site" description="Proton acceptor" evidence="7">
    <location>
        <position position="247"/>
    </location>
</feature>
<evidence type="ECO:0000256" key="2">
    <source>
        <dbReference type="ARBA" id="ARBA00009975"/>
    </source>
</evidence>